<keyword evidence="1" id="KW-0812">Transmembrane</keyword>
<evidence type="ECO:0008006" key="4">
    <source>
        <dbReference type="Google" id="ProtNLM"/>
    </source>
</evidence>
<dbReference type="Proteomes" id="UP000310066">
    <property type="component" value="Unassembled WGS sequence"/>
</dbReference>
<evidence type="ECO:0000256" key="1">
    <source>
        <dbReference type="SAM" id="Phobius"/>
    </source>
</evidence>
<accession>A0A4U0UYV6</accession>
<feature type="transmembrane region" description="Helical" evidence="1">
    <location>
        <begin position="78"/>
        <end position="103"/>
    </location>
</feature>
<dbReference type="STRING" id="329885.A0A4U0UYV6"/>
<evidence type="ECO:0000313" key="2">
    <source>
        <dbReference type="EMBL" id="TKA41213.1"/>
    </source>
</evidence>
<keyword evidence="1" id="KW-0472">Membrane</keyword>
<dbReference type="AlphaFoldDB" id="A0A4U0UYV6"/>
<organism evidence="2 3">
    <name type="scientific">Friedmanniomyces endolithicus</name>
    <dbReference type="NCBI Taxonomy" id="329885"/>
    <lineage>
        <taxon>Eukaryota</taxon>
        <taxon>Fungi</taxon>
        <taxon>Dikarya</taxon>
        <taxon>Ascomycota</taxon>
        <taxon>Pezizomycotina</taxon>
        <taxon>Dothideomycetes</taxon>
        <taxon>Dothideomycetidae</taxon>
        <taxon>Mycosphaerellales</taxon>
        <taxon>Teratosphaeriaceae</taxon>
        <taxon>Friedmanniomyces</taxon>
    </lineage>
</organism>
<comment type="caution">
    <text evidence="2">The sequence shown here is derived from an EMBL/GenBank/DDBJ whole genome shotgun (WGS) entry which is preliminary data.</text>
</comment>
<name>A0A4U0UYV6_9PEZI</name>
<gene>
    <name evidence="2" type="ORF">B0A54_07735</name>
</gene>
<evidence type="ECO:0000313" key="3">
    <source>
        <dbReference type="Proteomes" id="UP000310066"/>
    </source>
</evidence>
<dbReference type="EMBL" id="NAJP01000029">
    <property type="protein sequence ID" value="TKA41213.1"/>
    <property type="molecule type" value="Genomic_DNA"/>
</dbReference>
<keyword evidence="1" id="KW-1133">Transmembrane helix</keyword>
<proteinExistence type="predicted"/>
<reference evidence="2 3" key="1">
    <citation type="submission" date="2017-03" db="EMBL/GenBank/DDBJ databases">
        <title>Genomes of endolithic fungi from Antarctica.</title>
        <authorList>
            <person name="Coleine C."/>
            <person name="Masonjones S."/>
            <person name="Stajich J.E."/>
        </authorList>
    </citation>
    <scope>NUCLEOTIDE SEQUENCE [LARGE SCALE GENOMIC DNA]</scope>
    <source>
        <strain evidence="2 3">CCFEE 5311</strain>
    </source>
</reference>
<sequence>MNQIVVNGDRAGACWRIQDCHSCSHSSHGCGWCPYSSTCVPTTNPLKPLWDDQICPLKAERYELRTKTLGCSYSTMTLLSIVVTVFATIAALVLLGLLGYVLLSLNRMFGTGSWNGVEIEVKDDGTRDERQWRRSNAVTSFVRQTTLKATKESEQEQVTERSRLLG</sequence>
<protein>
    <recommendedName>
        <fullName evidence="4">PSI domain-containing protein</fullName>
    </recommendedName>
</protein>
<dbReference type="OrthoDB" id="5427091at2759"/>